<proteinExistence type="predicted"/>
<dbReference type="OrthoDB" id="416222at2759"/>
<comment type="caution">
    <text evidence="2">The sequence shown here is derived from an EMBL/GenBank/DDBJ whole genome shotgun (WGS) entry which is preliminary data.</text>
</comment>
<dbReference type="EMBL" id="LJIG01022558">
    <property type="protein sequence ID" value="KRT79934.1"/>
    <property type="molecule type" value="Genomic_DNA"/>
</dbReference>
<dbReference type="Gene3D" id="3.30.70.3490">
    <property type="match status" value="1"/>
</dbReference>
<dbReference type="PANTHER" id="PTHR10972:SF209">
    <property type="entry name" value="OXYSTEROL-BINDING PROTEIN"/>
    <property type="match status" value="1"/>
</dbReference>
<dbReference type="GO" id="GO:0005829">
    <property type="term" value="C:cytosol"/>
    <property type="evidence" value="ECO:0007669"/>
    <property type="project" value="TreeGrafter"/>
</dbReference>
<evidence type="ECO:0000256" key="1">
    <source>
        <dbReference type="SAM" id="MobiDB-lite"/>
    </source>
</evidence>
<feature type="compositionally biased region" description="Polar residues" evidence="1">
    <location>
        <begin position="47"/>
        <end position="64"/>
    </location>
</feature>
<dbReference type="InterPro" id="IPR000648">
    <property type="entry name" value="Oxysterol-bd"/>
</dbReference>
<name>A0A0T6AYN0_9SCAR</name>
<feature type="region of interest" description="Disordered" evidence="1">
    <location>
        <begin position="22"/>
        <end position="78"/>
    </location>
</feature>
<reference evidence="2 3" key="1">
    <citation type="submission" date="2015-09" db="EMBL/GenBank/DDBJ databases">
        <title>Draft genome of the scarab beetle Oryctes borbonicus.</title>
        <authorList>
            <person name="Meyer J.M."/>
            <person name="Markov G.V."/>
            <person name="Baskaran P."/>
            <person name="Herrmann M."/>
            <person name="Sommer R.J."/>
            <person name="Roedelsperger C."/>
        </authorList>
    </citation>
    <scope>NUCLEOTIDE SEQUENCE [LARGE SCALE GENOMIC DNA]</scope>
    <source>
        <strain evidence="2">OB123</strain>
        <tissue evidence="2">Whole animal</tissue>
    </source>
</reference>
<gene>
    <name evidence="2" type="ORF">AMK59_6755</name>
</gene>
<dbReference type="GO" id="GO:0032934">
    <property type="term" value="F:sterol binding"/>
    <property type="evidence" value="ECO:0007669"/>
    <property type="project" value="TreeGrafter"/>
</dbReference>
<organism evidence="2 3">
    <name type="scientific">Oryctes borbonicus</name>
    <dbReference type="NCBI Taxonomy" id="1629725"/>
    <lineage>
        <taxon>Eukaryota</taxon>
        <taxon>Metazoa</taxon>
        <taxon>Ecdysozoa</taxon>
        <taxon>Arthropoda</taxon>
        <taxon>Hexapoda</taxon>
        <taxon>Insecta</taxon>
        <taxon>Pterygota</taxon>
        <taxon>Neoptera</taxon>
        <taxon>Endopterygota</taxon>
        <taxon>Coleoptera</taxon>
        <taxon>Polyphaga</taxon>
        <taxon>Scarabaeiformia</taxon>
        <taxon>Scarabaeidae</taxon>
        <taxon>Dynastinae</taxon>
        <taxon>Oryctes</taxon>
    </lineage>
</organism>
<dbReference type="Pfam" id="PF01237">
    <property type="entry name" value="Oxysterol_BP"/>
    <property type="match status" value="1"/>
</dbReference>
<evidence type="ECO:0000313" key="3">
    <source>
        <dbReference type="Proteomes" id="UP000051574"/>
    </source>
</evidence>
<sequence>EFLKCTDYGSYDEYLKENAHKFKKDGEIKNKSPSDSPSHTPKKVLQKLNSLKVSPFSKSTSAQESVDESGPADLPDDEILKTESTYTIDIPNSFVVWKVNPRPIQSADYYQFTEFAMSLNELDPGMDNTICPTDSRFRPDIRKLEQGDIDGAAIEKTRLEEKQRDASKQRKSKKSVEWTPRYVTDYKTNISCPRFSSRWFQQGINPYNKQDDWLYKGDYWKREYNTDLDIF</sequence>
<keyword evidence="3" id="KW-1185">Reference proteome</keyword>
<evidence type="ECO:0000313" key="2">
    <source>
        <dbReference type="EMBL" id="KRT79934.1"/>
    </source>
</evidence>
<dbReference type="Proteomes" id="UP000051574">
    <property type="component" value="Unassembled WGS sequence"/>
</dbReference>
<dbReference type="AlphaFoldDB" id="A0A0T6AYN0"/>
<feature type="compositionally biased region" description="Basic and acidic residues" evidence="1">
    <location>
        <begin position="22"/>
        <end position="32"/>
    </location>
</feature>
<dbReference type="GO" id="GO:0097038">
    <property type="term" value="C:perinuclear endoplasmic reticulum"/>
    <property type="evidence" value="ECO:0007669"/>
    <property type="project" value="TreeGrafter"/>
</dbReference>
<accession>A0A0T6AYN0</accession>
<dbReference type="SUPFAM" id="SSF144000">
    <property type="entry name" value="Oxysterol-binding protein-like"/>
    <property type="match status" value="1"/>
</dbReference>
<feature type="non-terminal residue" evidence="2">
    <location>
        <position position="1"/>
    </location>
</feature>
<dbReference type="PANTHER" id="PTHR10972">
    <property type="entry name" value="OXYSTEROL-BINDING PROTEIN-RELATED"/>
    <property type="match status" value="1"/>
</dbReference>
<dbReference type="GO" id="GO:0005886">
    <property type="term" value="C:plasma membrane"/>
    <property type="evidence" value="ECO:0007669"/>
    <property type="project" value="TreeGrafter"/>
</dbReference>
<protein>
    <submittedName>
        <fullName evidence="2">Uncharacterized protein</fullName>
    </submittedName>
</protein>
<dbReference type="InterPro" id="IPR037239">
    <property type="entry name" value="OSBP_sf"/>
</dbReference>